<evidence type="ECO:0000259" key="1">
    <source>
        <dbReference type="Pfam" id="PF01370"/>
    </source>
</evidence>
<evidence type="ECO:0000313" key="2">
    <source>
        <dbReference type="EMBL" id="CCF55919.1"/>
    </source>
</evidence>
<keyword evidence="3" id="KW-1185">Reference proteome</keyword>
<accession>H2ANG9</accession>
<feature type="domain" description="NAD-dependent epimerase/dehydratase" evidence="1">
    <location>
        <begin position="7"/>
        <end position="82"/>
    </location>
</feature>
<dbReference type="PANTHER" id="PTHR12126">
    <property type="entry name" value="NADH-UBIQUINONE OXIDOREDUCTASE 39 KDA SUBUNIT-RELATED"/>
    <property type="match status" value="1"/>
</dbReference>
<reference evidence="2 3" key="1">
    <citation type="journal article" date="2011" name="Proc. Natl. Acad. Sci. U.S.A.">
        <title>Evolutionary erosion of yeast sex chromosomes by mating-type switching accidents.</title>
        <authorList>
            <person name="Gordon J.L."/>
            <person name="Armisen D."/>
            <person name="Proux-Wera E."/>
            <person name="Oheigeartaigh S.S."/>
            <person name="Byrne K.P."/>
            <person name="Wolfe K.H."/>
        </authorList>
    </citation>
    <scope>NUCLEOTIDE SEQUENCE [LARGE SCALE GENOMIC DNA]</scope>
    <source>
        <strain evidence="3">ATCC 22294 / BCRC 22015 / CBS 2517 / CECT 1963 / NBRC 1671 / NRRL Y-8276</strain>
    </source>
</reference>
<dbReference type="GO" id="GO:0006744">
    <property type="term" value="P:ubiquinone biosynthetic process"/>
    <property type="evidence" value="ECO:0007669"/>
    <property type="project" value="EnsemblFungi"/>
</dbReference>
<dbReference type="Pfam" id="PF01370">
    <property type="entry name" value="Epimerase"/>
    <property type="match status" value="1"/>
</dbReference>
<dbReference type="InterPro" id="IPR001509">
    <property type="entry name" value="Epimerase_deHydtase"/>
</dbReference>
<dbReference type="EMBL" id="HE650821">
    <property type="protein sequence ID" value="CCF55919.1"/>
    <property type="molecule type" value="Genomic_DNA"/>
</dbReference>
<dbReference type="GO" id="GO:0044877">
    <property type="term" value="F:protein-containing complex binding"/>
    <property type="evidence" value="ECO:0007669"/>
    <property type="project" value="TreeGrafter"/>
</dbReference>
<dbReference type="PANTHER" id="PTHR12126:SF16">
    <property type="entry name" value="MIOREX COMPLEX COMPONENT 2"/>
    <property type="match status" value="1"/>
</dbReference>
<dbReference type="SUPFAM" id="SSF51735">
    <property type="entry name" value="NAD(P)-binding Rossmann-fold domains"/>
    <property type="match status" value="1"/>
</dbReference>
<dbReference type="InterPro" id="IPR051207">
    <property type="entry name" value="ComplexI_NDUFA9_subunit"/>
</dbReference>
<dbReference type="GeneID" id="13886364"/>
<organism evidence="2 3">
    <name type="scientific">Kazachstania africana (strain ATCC 22294 / BCRC 22015 / CBS 2517 / CECT 1963 / NBRC 1671 / NRRL Y-8276)</name>
    <name type="common">Yeast</name>
    <name type="synonym">Kluyveromyces africanus</name>
    <dbReference type="NCBI Taxonomy" id="1071382"/>
    <lineage>
        <taxon>Eukaryota</taxon>
        <taxon>Fungi</taxon>
        <taxon>Dikarya</taxon>
        <taxon>Ascomycota</taxon>
        <taxon>Saccharomycotina</taxon>
        <taxon>Saccharomycetes</taxon>
        <taxon>Saccharomycetales</taxon>
        <taxon>Saccharomycetaceae</taxon>
        <taxon>Kazachstania</taxon>
    </lineage>
</organism>
<protein>
    <recommendedName>
        <fullName evidence="1">NAD-dependent epimerase/dehydratase domain-containing protein</fullName>
    </recommendedName>
</protein>
<dbReference type="InParanoid" id="H2ANG9"/>
<dbReference type="KEGG" id="kaf:KAFR_0A04830"/>
<dbReference type="AlphaFoldDB" id="H2ANG9"/>
<dbReference type="InterPro" id="IPR036291">
    <property type="entry name" value="NAD(P)-bd_dom_sf"/>
</dbReference>
<gene>
    <name evidence="2" type="primary">KAFR0A04830</name>
    <name evidence="2" type="ORF">KAFR_0A04830</name>
</gene>
<sequence length="277" mass="31416">MSTRNLIVFGGNGFLGKRICQAAIKSGFNVVALSRSGRQPDPMTANDKHWMDRVLWKSADVFKPDSYIDIIREHNTTDVVHSIGILLENQSYKSIINDVHFPPWRGKNPLLHPRKTKNPNFTYKMINTQSAILLNSAFNDVLKERSQGILDRHTFTYISADRGFPLLPNGYINSKRETEAYLLNDKNGARIAKPIIIRPGFMFDEQSNLNLRSVLNSSLEALNCLNETILKKKVQLINDNIRATVATQQVARAVIEKINDPSFEGIVRLEDILKNNQ</sequence>
<dbReference type="Gene3D" id="3.40.50.720">
    <property type="entry name" value="NAD(P)-binding Rossmann-like Domain"/>
    <property type="match status" value="1"/>
</dbReference>
<dbReference type="HOGENOM" id="CLU_055314_1_0_1"/>
<dbReference type="RefSeq" id="XP_003955054.1">
    <property type="nucleotide sequence ID" value="XM_003955005.1"/>
</dbReference>
<dbReference type="Proteomes" id="UP000005220">
    <property type="component" value="Chromosome 1"/>
</dbReference>
<dbReference type="GO" id="GO:0005739">
    <property type="term" value="C:mitochondrion"/>
    <property type="evidence" value="ECO:0007669"/>
    <property type="project" value="EnsemblFungi"/>
</dbReference>
<name>H2ANG9_KAZAF</name>
<dbReference type="FunCoup" id="H2ANG9">
    <property type="interactions" value="115"/>
</dbReference>
<dbReference type="OrthoDB" id="276721at2759"/>
<dbReference type="STRING" id="1071382.H2ANG9"/>
<dbReference type="eggNOG" id="KOG4288">
    <property type="taxonomic scope" value="Eukaryota"/>
</dbReference>
<evidence type="ECO:0000313" key="3">
    <source>
        <dbReference type="Proteomes" id="UP000005220"/>
    </source>
</evidence>
<proteinExistence type="predicted"/>